<dbReference type="EMBL" id="SGKT01000023">
    <property type="protein sequence ID" value="NEZ75941.1"/>
    <property type="molecule type" value="Genomic_DNA"/>
</dbReference>
<dbReference type="PANTHER" id="PTHR45528:SF8">
    <property type="entry name" value="HISTIDINE KINASE"/>
    <property type="match status" value="1"/>
</dbReference>
<evidence type="ECO:0000256" key="3">
    <source>
        <dbReference type="ARBA" id="ARBA00012438"/>
    </source>
</evidence>
<dbReference type="SUPFAM" id="SSF47384">
    <property type="entry name" value="Homodimeric domain of signal transducing histidine kinase"/>
    <property type="match status" value="1"/>
</dbReference>
<keyword evidence="11" id="KW-0902">Two-component regulatory system</keyword>
<reference evidence="14" key="1">
    <citation type="submission" date="2019-02" db="EMBL/GenBank/DDBJ databases">
        <title>Genome sequencing of Clostridium botulinum clinical isolates.</title>
        <authorList>
            <person name="Brunt J."/>
            <person name="Van Vliet A.H.M."/>
            <person name="Stringer S.C."/>
            <person name="Grant K.A."/>
            <person name="Carter A.C."/>
            <person name="Peck M.W."/>
        </authorList>
    </citation>
    <scope>NUCLEOTIDE SEQUENCE</scope>
    <source>
        <strain evidence="14">H114400598</strain>
    </source>
</reference>
<proteinExistence type="predicted"/>
<evidence type="ECO:0000256" key="5">
    <source>
        <dbReference type="ARBA" id="ARBA00022679"/>
    </source>
</evidence>
<evidence type="ECO:0000313" key="14">
    <source>
        <dbReference type="EMBL" id="NEZ75941.1"/>
    </source>
</evidence>
<dbReference type="InterPro" id="IPR005467">
    <property type="entry name" value="His_kinase_dom"/>
</dbReference>
<organism evidence="14">
    <name type="scientific">Clostridium botulinum</name>
    <dbReference type="NCBI Taxonomy" id="1491"/>
    <lineage>
        <taxon>Bacteria</taxon>
        <taxon>Bacillati</taxon>
        <taxon>Bacillota</taxon>
        <taxon>Clostridia</taxon>
        <taxon>Eubacteriales</taxon>
        <taxon>Clostridiaceae</taxon>
        <taxon>Clostridium</taxon>
    </lineage>
</organism>
<keyword evidence="10" id="KW-1133">Transmembrane helix</keyword>
<evidence type="ECO:0000256" key="2">
    <source>
        <dbReference type="ARBA" id="ARBA00004141"/>
    </source>
</evidence>
<dbReference type="GO" id="GO:0005524">
    <property type="term" value="F:ATP binding"/>
    <property type="evidence" value="ECO:0007669"/>
    <property type="project" value="UniProtKB-KW"/>
</dbReference>
<keyword evidence="5" id="KW-0808">Transferase</keyword>
<dbReference type="Pfam" id="PF00512">
    <property type="entry name" value="HisKA"/>
    <property type="match status" value="1"/>
</dbReference>
<feature type="domain" description="Histidine kinase" evidence="13">
    <location>
        <begin position="85"/>
        <end position="302"/>
    </location>
</feature>
<dbReference type="PRINTS" id="PR00344">
    <property type="entry name" value="BCTRLSENSOR"/>
</dbReference>
<keyword evidence="6" id="KW-0812">Transmembrane</keyword>
<dbReference type="InterPro" id="IPR003594">
    <property type="entry name" value="HATPase_dom"/>
</dbReference>
<dbReference type="SUPFAM" id="SSF55874">
    <property type="entry name" value="ATPase domain of HSP90 chaperone/DNA topoisomerase II/histidine kinase"/>
    <property type="match status" value="1"/>
</dbReference>
<accession>A0A6G4CRR1</accession>
<sequence length="303" mass="35126">MNSILIIIIIILSILLLNDKIKTKRITAKLKEILKENSRERIKFYNLSTNKKELVREINIFLDKYQSISIDNKNYKEHHQKMISNISHDIRTPLTALMGYVDLLSDNCITKEKKEEYISIIRERGTALKDLMEEFFQMAKLECNDVEITIEKFNISEVVRKNIIIFMNEINERNITPEINIGDEEIFALGDKNYMSRIITNLISNSLKYGYEGNVIGIDLKEDNKWITLSIWDKGKGIDKNELPYIFDRLYTGEKSRNRSFQGSGLGLSIVKNMAQHMNGSITAQSIPYEKTIFTVKILKANS</sequence>
<comment type="catalytic activity">
    <reaction evidence="1">
        <text>ATP + protein L-histidine = ADP + protein N-phospho-L-histidine.</text>
        <dbReference type="EC" id="2.7.13.3"/>
    </reaction>
</comment>
<evidence type="ECO:0000256" key="7">
    <source>
        <dbReference type="ARBA" id="ARBA00022741"/>
    </source>
</evidence>
<dbReference type="GO" id="GO:0005886">
    <property type="term" value="C:plasma membrane"/>
    <property type="evidence" value="ECO:0007669"/>
    <property type="project" value="TreeGrafter"/>
</dbReference>
<evidence type="ECO:0000256" key="4">
    <source>
        <dbReference type="ARBA" id="ARBA00022553"/>
    </source>
</evidence>
<dbReference type="InterPro" id="IPR004358">
    <property type="entry name" value="Sig_transdc_His_kin-like_C"/>
</dbReference>
<keyword evidence="9" id="KW-0067">ATP-binding</keyword>
<dbReference type="CDD" id="cd00082">
    <property type="entry name" value="HisKA"/>
    <property type="match status" value="1"/>
</dbReference>
<dbReference type="Pfam" id="PF02518">
    <property type="entry name" value="HATPase_c"/>
    <property type="match status" value="1"/>
</dbReference>
<dbReference type="InterPro" id="IPR036097">
    <property type="entry name" value="HisK_dim/P_sf"/>
</dbReference>
<dbReference type="InterPro" id="IPR050398">
    <property type="entry name" value="HssS/ArlS-like"/>
</dbReference>
<keyword evidence="4" id="KW-0597">Phosphoprotein</keyword>
<keyword evidence="12" id="KW-0472">Membrane</keyword>
<evidence type="ECO:0000256" key="1">
    <source>
        <dbReference type="ARBA" id="ARBA00000085"/>
    </source>
</evidence>
<dbReference type="InterPro" id="IPR003661">
    <property type="entry name" value="HisK_dim/P_dom"/>
</dbReference>
<comment type="caution">
    <text evidence="14">The sequence shown here is derived from an EMBL/GenBank/DDBJ whole genome shotgun (WGS) entry which is preliminary data.</text>
</comment>
<evidence type="ECO:0000256" key="6">
    <source>
        <dbReference type="ARBA" id="ARBA00022692"/>
    </source>
</evidence>
<name>A0A6G4CRR1_CLOBO</name>
<dbReference type="GO" id="GO:0000155">
    <property type="term" value="F:phosphorelay sensor kinase activity"/>
    <property type="evidence" value="ECO:0007669"/>
    <property type="project" value="InterPro"/>
</dbReference>
<dbReference type="Gene3D" id="3.30.565.10">
    <property type="entry name" value="Histidine kinase-like ATPase, C-terminal domain"/>
    <property type="match status" value="1"/>
</dbReference>
<keyword evidence="7" id="KW-0547">Nucleotide-binding</keyword>
<dbReference type="Gene3D" id="1.10.287.130">
    <property type="match status" value="1"/>
</dbReference>
<gene>
    <name evidence="14" type="ORF">EXM56_11525</name>
</gene>
<dbReference type="SMART" id="SM00388">
    <property type="entry name" value="HisKA"/>
    <property type="match status" value="1"/>
</dbReference>
<evidence type="ECO:0000256" key="11">
    <source>
        <dbReference type="ARBA" id="ARBA00023012"/>
    </source>
</evidence>
<evidence type="ECO:0000256" key="9">
    <source>
        <dbReference type="ARBA" id="ARBA00022840"/>
    </source>
</evidence>
<comment type="subcellular location">
    <subcellularLocation>
        <location evidence="2">Membrane</location>
        <topology evidence="2">Multi-pass membrane protein</topology>
    </subcellularLocation>
</comment>
<dbReference type="PANTHER" id="PTHR45528">
    <property type="entry name" value="SENSOR HISTIDINE KINASE CPXA"/>
    <property type="match status" value="1"/>
</dbReference>
<keyword evidence="8 14" id="KW-0418">Kinase</keyword>
<evidence type="ECO:0000256" key="12">
    <source>
        <dbReference type="ARBA" id="ARBA00023136"/>
    </source>
</evidence>
<protein>
    <recommendedName>
        <fullName evidence="3">histidine kinase</fullName>
        <ecNumber evidence="3">2.7.13.3</ecNumber>
    </recommendedName>
</protein>
<evidence type="ECO:0000256" key="8">
    <source>
        <dbReference type="ARBA" id="ARBA00022777"/>
    </source>
</evidence>
<dbReference type="EC" id="2.7.13.3" evidence="3"/>
<dbReference type="AlphaFoldDB" id="A0A6G4CRR1"/>
<dbReference type="FunFam" id="3.30.565.10:FF:000013">
    <property type="entry name" value="Two-component sensor histidine kinase"/>
    <property type="match status" value="1"/>
</dbReference>
<evidence type="ECO:0000259" key="13">
    <source>
        <dbReference type="PROSITE" id="PS50109"/>
    </source>
</evidence>
<dbReference type="InterPro" id="IPR036890">
    <property type="entry name" value="HATPase_C_sf"/>
</dbReference>
<dbReference type="PROSITE" id="PS50109">
    <property type="entry name" value="HIS_KIN"/>
    <property type="match status" value="1"/>
</dbReference>
<evidence type="ECO:0000256" key="10">
    <source>
        <dbReference type="ARBA" id="ARBA00022989"/>
    </source>
</evidence>
<dbReference type="SMART" id="SM00387">
    <property type="entry name" value="HATPase_c"/>
    <property type="match status" value="1"/>
</dbReference>